<sequence>MTMLFPQTWRAGLQRVSAAIDDNMGEPVLVMLGGPTFPESLSLTELRGLSQYSLRSPRLW</sequence>
<dbReference type="EMBL" id="FMAE01000020">
    <property type="protein sequence ID" value="SCB51620.1"/>
    <property type="molecule type" value="Genomic_DNA"/>
</dbReference>
<reference evidence="1 2" key="1">
    <citation type="submission" date="2016-08" db="EMBL/GenBank/DDBJ databases">
        <authorList>
            <person name="Seilhamer J.J."/>
        </authorList>
    </citation>
    <scope>NUCLEOTIDE SEQUENCE [LARGE SCALE GENOMIC DNA]</scope>
    <source>
        <strain evidence="1 2">CCBAU 10071</strain>
    </source>
</reference>
<evidence type="ECO:0000313" key="1">
    <source>
        <dbReference type="EMBL" id="SCB51620.1"/>
    </source>
</evidence>
<evidence type="ECO:0000313" key="2">
    <source>
        <dbReference type="Proteomes" id="UP000183174"/>
    </source>
</evidence>
<organism evidence="1 2">
    <name type="scientific">Bradyrhizobium yuanmingense</name>
    <dbReference type="NCBI Taxonomy" id="108015"/>
    <lineage>
        <taxon>Bacteria</taxon>
        <taxon>Pseudomonadati</taxon>
        <taxon>Pseudomonadota</taxon>
        <taxon>Alphaproteobacteria</taxon>
        <taxon>Hyphomicrobiales</taxon>
        <taxon>Nitrobacteraceae</taxon>
        <taxon>Bradyrhizobium</taxon>
    </lineage>
</organism>
<dbReference type="Proteomes" id="UP000183174">
    <property type="component" value="Unassembled WGS sequence"/>
</dbReference>
<gene>
    <name evidence="1" type="ORF">GA0061099_102023</name>
</gene>
<name>A0A1C3XH77_9BRAD</name>
<dbReference type="AlphaFoldDB" id="A0A1C3XH77"/>
<protein>
    <submittedName>
        <fullName evidence="1">Uncharacterized protein</fullName>
    </submittedName>
</protein>
<proteinExistence type="predicted"/>
<accession>A0A1C3XH77</accession>